<dbReference type="OrthoDB" id="1951449at2"/>
<comment type="caution">
    <text evidence="3">The sequence shown here is derived from an EMBL/GenBank/DDBJ whole genome shotgun (WGS) entry which is preliminary data.</text>
</comment>
<gene>
    <name evidence="3" type="ORF">AZF04_17395</name>
</gene>
<accession>A0A161PIM6</accession>
<dbReference type="Proteomes" id="UP000075806">
    <property type="component" value="Unassembled WGS sequence"/>
</dbReference>
<dbReference type="RefSeq" id="WP_061948011.1">
    <property type="nucleotide sequence ID" value="NZ_LTAO01000009.1"/>
</dbReference>
<reference evidence="3" key="1">
    <citation type="submission" date="2016-02" db="EMBL/GenBank/DDBJ databases">
        <title>Genome sequence of Bacillus trypoxylicola KCTC 13244(T).</title>
        <authorList>
            <person name="Jeong H."/>
            <person name="Park S.-H."/>
            <person name="Choi S.-K."/>
        </authorList>
    </citation>
    <scope>NUCLEOTIDE SEQUENCE [LARGE SCALE GENOMIC DNA]</scope>
    <source>
        <strain evidence="3">KCTC 13244</strain>
    </source>
</reference>
<feature type="domain" description="Type III secretion system flagellar brake protein YcgR PilZN" evidence="2">
    <location>
        <begin position="3"/>
        <end position="92"/>
    </location>
</feature>
<dbReference type="EMBL" id="LTAO01000009">
    <property type="protein sequence ID" value="KYG33122.1"/>
    <property type="molecule type" value="Genomic_DNA"/>
</dbReference>
<organism evidence="3 4">
    <name type="scientific">Alkalihalobacillus trypoxylicola</name>
    <dbReference type="NCBI Taxonomy" id="519424"/>
    <lineage>
        <taxon>Bacteria</taxon>
        <taxon>Bacillati</taxon>
        <taxon>Bacillota</taxon>
        <taxon>Bacilli</taxon>
        <taxon>Bacillales</taxon>
        <taxon>Bacillaceae</taxon>
        <taxon>Alkalihalobacillus</taxon>
    </lineage>
</organism>
<dbReference type="InterPro" id="IPR009875">
    <property type="entry name" value="PilZ_domain"/>
</dbReference>
<name>A0A161PIM6_9BACI</name>
<dbReference type="STRING" id="519424.AZF04_17395"/>
<evidence type="ECO:0008006" key="5">
    <source>
        <dbReference type="Google" id="ProtNLM"/>
    </source>
</evidence>
<dbReference type="Pfam" id="PF07238">
    <property type="entry name" value="PilZ"/>
    <property type="match status" value="1"/>
</dbReference>
<keyword evidence="4" id="KW-1185">Reference proteome</keyword>
<proteinExistence type="predicted"/>
<sequence length="213" mass="24417">MVEVGDTLHFELIKQSESGQPEKYHSKVLDLLQHDIVIEYPISVETGKQSFFWDGTQFLASYVGQDTAVYQFETEIIGRKKEEIPVLIIKGPVDFERIQRREYVRVSANMDLSLSINGKSIHSSSIDLSGGGCSFLISQQVKVTDDQEFMLSLSLKLPNGIRTIRTKSRVVRSNTVRGNKQMISCEFLDIPVREREHIIQFCYKKQLLEKTEK</sequence>
<protein>
    <recommendedName>
        <fullName evidence="5">Glycosyltransferase</fullName>
    </recommendedName>
</protein>
<evidence type="ECO:0000313" key="3">
    <source>
        <dbReference type="EMBL" id="KYG33122.1"/>
    </source>
</evidence>
<dbReference type="Pfam" id="PF12945">
    <property type="entry name" value="PilZNR"/>
    <property type="match status" value="1"/>
</dbReference>
<dbReference type="SUPFAM" id="SSF141371">
    <property type="entry name" value="PilZ domain-like"/>
    <property type="match status" value="1"/>
</dbReference>
<dbReference type="AlphaFoldDB" id="A0A161PIM6"/>
<evidence type="ECO:0000259" key="1">
    <source>
        <dbReference type="Pfam" id="PF07238"/>
    </source>
</evidence>
<feature type="domain" description="PilZ" evidence="1">
    <location>
        <begin position="99"/>
        <end position="203"/>
    </location>
</feature>
<evidence type="ECO:0000313" key="4">
    <source>
        <dbReference type="Proteomes" id="UP000075806"/>
    </source>
</evidence>
<dbReference type="Gene3D" id="2.40.10.220">
    <property type="entry name" value="predicted glycosyltransferase like domains"/>
    <property type="match status" value="1"/>
</dbReference>
<dbReference type="InterPro" id="IPR009926">
    <property type="entry name" value="T3SS_YcgR_PilZN"/>
</dbReference>
<dbReference type="GO" id="GO:0035438">
    <property type="term" value="F:cyclic-di-GMP binding"/>
    <property type="evidence" value="ECO:0007669"/>
    <property type="project" value="InterPro"/>
</dbReference>
<evidence type="ECO:0000259" key="2">
    <source>
        <dbReference type="Pfam" id="PF12945"/>
    </source>
</evidence>